<dbReference type="AlphaFoldDB" id="A0A5A9NCB3"/>
<evidence type="ECO:0000256" key="1">
    <source>
        <dbReference type="SAM" id="MobiDB-lite"/>
    </source>
</evidence>
<dbReference type="Proteomes" id="UP000324632">
    <property type="component" value="Chromosome 20"/>
</dbReference>
<feature type="compositionally biased region" description="Polar residues" evidence="1">
    <location>
        <begin position="77"/>
        <end position="86"/>
    </location>
</feature>
<dbReference type="GO" id="GO:1904491">
    <property type="term" value="P:protein localization to ciliary transition zone"/>
    <property type="evidence" value="ECO:0007669"/>
    <property type="project" value="TreeGrafter"/>
</dbReference>
<feature type="compositionally biased region" description="Acidic residues" evidence="1">
    <location>
        <begin position="647"/>
        <end position="660"/>
    </location>
</feature>
<keyword evidence="5" id="KW-1185">Reference proteome</keyword>
<dbReference type="InterPro" id="IPR041510">
    <property type="entry name" value="DUF5523"/>
</dbReference>
<protein>
    <submittedName>
        <fullName evidence="4">Coiled-coil and C2 domain-containing protein 2A</fullName>
    </submittedName>
</protein>
<feature type="compositionally biased region" description="Basic and acidic residues" evidence="1">
    <location>
        <begin position="43"/>
        <end position="69"/>
    </location>
</feature>
<feature type="compositionally biased region" description="Basic and acidic residues" evidence="1">
    <location>
        <begin position="219"/>
        <end position="229"/>
    </location>
</feature>
<name>A0A5A9NCB3_9TELE</name>
<comment type="caution">
    <text evidence="4">The sequence shown here is derived from an EMBL/GenBank/DDBJ whole genome shotgun (WGS) entry which is preliminary data.</text>
</comment>
<accession>A0A5A9NCB3</accession>
<evidence type="ECO:0000259" key="2">
    <source>
        <dbReference type="Pfam" id="PF15625"/>
    </source>
</evidence>
<organism evidence="4 5">
    <name type="scientific">Triplophysa tibetana</name>
    <dbReference type="NCBI Taxonomy" id="1572043"/>
    <lineage>
        <taxon>Eukaryota</taxon>
        <taxon>Metazoa</taxon>
        <taxon>Chordata</taxon>
        <taxon>Craniata</taxon>
        <taxon>Vertebrata</taxon>
        <taxon>Euteleostomi</taxon>
        <taxon>Actinopterygii</taxon>
        <taxon>Neopterygii</taxon>
        <taxon>Teleostei</taxon>
        <taxon>Ostariophysi</taxon>
        <taxon>Cypriniformes</taxon>
        <taxon>Nemacheilidae</taxon>
        <taxon>Triplophysa</taxon>
    </lineage>
</organism>
<dbReference type="PANTHER" id="PTHR20837">
    <property type="entry name" value="CENTROSOMAL PROTEIN-RELATED"/>
    <property type="match status" value="1"/>
</dbReference>
<dbReference type="Pfam" id="PF15625">
    <property type="entry name" value="CC2D2AN-C2"/>
    <property type="match status" value="1"/>
</dbReference>
<feature type="region of interest" description="Disordered" evidence="1">
    <location>
        <begin position="1"/>
        <end position="94"/>
    </location>
</feature>
<evidence type="ECO:0000313" key="4">
    <source>
        <dbReference type="EMBL" id="KAA0706741.1"/>
    </source>
</evidence>
<gene>
    <name evidence="4" type="ORF">E1301_Tti018286</name>
</gene>
<dbReference type="EMBL" id="SOYY01000020">
    <property type="protein sequence ID" value="KAA0706741.1"/>
    <property type="molecule type" value="Genomic_DNA"/>
</dbReference>
<reference evidence="4 5" key="1">
    <citation type="journal article" date="2019" name="Mol. Ecol. Resour.">
        <title>Chromosome-level genome assembly of Triplophysa tibetana, a fish adapted to the harsh high-altitude environment of the Tibetan Plateau.</title>
        <authorList>
            <person name="Yang X."/>
            <person name="Liu H."/>
            <person name="Ma Z."/>
            <person name="Zou Y."/>
            <person name="Zou M."/>
            <person name="Mao Y."/>
            <person name="Li X."/>
            <person name="Wang H."/>
            <person name="Chen T."/>
            <person name="Wang W."/>
            <person name="Yang R."/>
        </authorList>
    </citation>
    <scope>NUCLEOTIDE SEQUENCE [LARGE SCALE GENOMIC DNA]</scope>
    <source>
        <strain evidence="4">TTIB1903HZAU</strain>
        <tissue evidence="4">Muscle</tissue>
    </source>
</reference>
<evidence type="ECO:0000313" key="5">
    <source>
        <dbReference type="Proteomes" id="UP000324632"/>
    </source>
</evidence>
<feature type="region of interest" description="Disordered" evidence="1">
    <location>
        <begin position="199"/>
        <end position="260"/>
    </location>
</feature>
<feature type="domain" description="DUF5523" evidence="3">
    <location>
        <begin position="337"/>
        <end position="428"/>
    </location>
</feature>
<sequence>MAVEEEDPGETLRRSLKAKHMKRKKKLFKENVLESPPDEEKEETAVQEKRGEGEMRDDSSSVRSPRDLPPRPVIRPGSSQSETSMRQRAAEKLRAAKSKAASLLEQESIIEPVSRLQSLRDRETLTRFDRDIDQDLRVDEDSSFAARLKFRGAARSAAQDKRDSAFFRTHFEILFCFLETEQAEDGLPTAEEAYNFFTFNFDPEPQDESRKQRQSRRRNAGEEGEAKSENEEEKDEEEEEKEDGETEREYEGEKLETRDEVAPLVSDVEEDLFVIDQSEHDFLEVRRAEYLGYSRQLQKERETVFVPSMRTGTASQSLDPKDFPKRQEITCIMHFCVTVPASGKLPENVRPRYLEEEGLYVGERPSVSLTNQNILENRILKQAEGMKWFGDDGRIMALPDPIKESSSRPPLFHLEDELDPALQTVYRKALKSKHVNRYIAMGDPQADYQLDVDVSGLIFSHHPLFSREHALGARLAQLYDQHLTGKQKKLTHLLTDKLNGLRNTIRNMLELHREEALSQVTQHRIAEYKQEVRHTRHLRDVEQEKDRALLKNIIRVWKELKTLRDFQRFTNTPYKLFIRREMVDTDHDELEFDNEIAMEISELRAEAEEDYQRKMSEYRRRHEDWKSWRRKQKALKKKQKKKRQQEDVDEDEESEEELGEEPEKHEPPEKPDMTDVEEQVREKASRIRRKPGEPVLIPELTVSWPVTPNEQCPRAEFARREDVAKRALFIKVLYNDKEVSRTDSRTLSMDFRVHFGQIFNLKIVNWPESIKLQIFEHVSSTTTQLAEVCVPVPESSVLTGSAPFEEMEFSSNQRVTFNHEGVGSGVPFSFEADGTNMQTLLTSGKLSCCVSWAVDMNDVPLAPPSNHPVGGVYSGLMHMDAIACIGASSLNDMKKLGKWASESRLDPNDPNNASIMQLLSVVSGGEMAVPEYFRLEQLHEEFNFLSDEELQRSRRFRLLILRSQEVPEFRHFKCVPSVEREISEKVFQSVRIRVFVLQEYERRIKEGEIIDTRDHIDAHRALVARYLQRVRESVINRFLIAKHHFILSDVVSEDEVPSIGVLGLNLFKLAEPKRPLKPLRKERKKVTAQNLSDGDIKLLVNIIRGYDIPIRRPYTRFQHI</sequence>
<feature type="domain" description="DUF5523" evidence="3">
    <location>
        <begin position="117"/>
        <end position="318"/>
    </location>
</feature>
<feature type="compositionally biased region" description="Basic residues" evidence="1">
    <location>
        <begin position="14"/>
        <end position="27"/>
    </location>
</feature>
<dbReference type="GO" id="GO:1905515">
    <property type="term" value="P:non-motile cilium assembly"/>
    <property type="evidence" value="ECO:0007669"/>
    <property type="project" value="TreeGrafter"/>
</dbReference>
<feature type="compositionally biased region" description="Basic and acidic residues" evidence="1">
    <location>
        <begin position="247"/>
        <end position="260"/>
    </location>
</feature>
<evidence type="ECO:0000259" key="3">
    <source>
        <dbReference type="Pfam" id="PF17661"/>
    </source>
</evidence>
<feature type="compositionally biased region" description="Basic and acidic residues" evidence="1">
    <location>
        <begin position="661"/>
        <end position="685"/>
    </location>
</feature>
<dbReference type="InterPro" id="IPR052434">
    <property type="entry name" value="Tectonic-like_complex_comp"/>
</dbReference>
<dbReference type="PANTHER" id="PTHR20837:SF7">
    <property type="entry name" value="COILED-COIL AND C2 DOMAIN-CONTAINING PROTEIN 2A"/>
    <property type="match status" value="1"/>
</dbReference>
<dbReference type="InterPro" id="IPR028928">
    <property type="entry name" value="CC2D2AN-C2"/>
</dbReference>
<feature type="region of interest" description="Disordered" evidence="1">
    <location>
        <begin position="636"/>
        <end position="692"/>
    </location>
</feature>
<dbReference type="Pfam" id="PF17661">
    <property type="entry name" value="DUF5523"/>
    <property type="match status" value="2"/>
</dbReference>
<proteinExistence type="predicted"/>
<dbReference type="GO" id="GO:0035869">
    <property type="term" value="C:ciliary transition zone"/>
    <property type="evidence" value="ECO:0007669"/>
    <property type="project" value="TreeGrafter"/>
</dbReference>
<feature type="domain" description="CC2D2A N-terminal C2" evidence="2">
    <location>
        <begin position="691"/>
        <end position="864"/>
    </location>
</feature>
<feature type="compositionally biased region" description="Acidic residues" evidence="1">
    <location>
        <begin position="230"/>
        <end position="246"/>
    </location>
</feature>